<dbReference type="SUPFAM" id="SSF48295">
    <property type="entry name" value="TrpR-like"/>
    <property type="match status" value="1"/>
</dbReference>
<dbReference type="Gene3D" id="1.10.10.10">
    <property type="entry name" value="Winged helix-like DNA-binding domain superfamily/Winged helix DNA-binding domain"/>
    <property type="match status" value="1"/>
</dbReference>
<dbReference type="GO" id="GO:0043565">
    <property type="term" value="F:sequence-specific DNA binding"/>
    <property type="evidence" value="ECO:0007669"/>
    <property type="project" value="InterPro"/>
</dbReference>
<gene>
    <name evidence="1" type="ORF">H1191_19380</name>
</gene>
<organism evidence="1 2">
    <name type="scientific">Paenactinomyces guangxiensis</name>
    <dbReference type="NCBI Taxonomy" id="1490290"/>
    <lineage>
        <taxon>Bacteria</taxon>
        <taxon>Bacillati</taxon>
        <taxon>Bacillota</taxon>
        <taxon>Bacilli</taxon>
        <taxon>Bacillales</taxon>
        <taxon>Thermoactinomycetaceae</taxon>
        <taxon>Paenactinomyces</taxon>
    </lineage>
</organism>
<comment type="caution">
    <text evidence="1">The sequence shown here is derived from an EMBL/GenBank/DDBJ whole genome shotgun (WGS) entry which is preliminary data.</text>
</comment>
<keyword evidence="2" id="KW-1185">Reference proteome</keyword>
<evidence type="ECO:0000313" key="1">
    <source>
        <dbReference type="EMBL" id="MBA4496426.1"/>
    </source>
</evidence>
<dbReference type="GO" id="GO:0006313">
    <property type="term" value="P:DNA transposition"/>
    <property type="evidence" value="ECO:0007669"/>
    <property type="project" value="InterPro"/>
</dbReference>
<dbReference type="InterPro" id="IPR002514">
    <property type="entry name" value="Transposase_8"/>
</dbReference>
<accession>A0A7W2A9B0</accession>
<dbReference type="Proteomes" id="UP000535491">
    <property type="component" value="Unassembled WGS sequence"/>
</dbReference>
<dbReference type="InterPro" id="IPR010921">
    <property type="entry name" value="Trp_repressor/repl_initiator"/>
</dbReference>
<reference evidence="1 2" key="1">
    <citation type="submission" date="2020-07" db="EMBL/GenBank/DDBJ databases">
        <authorList>
            <person name="Feng H."/>
        </authorList>
    </citation>
    <scope>NUCLEOTIDE SEQUENCE [LARGE SCALE GENOMIC DNA]</scope>
    <source>
        <strain evidence="2">s-10</strain>
    </source>
</reference>
<dbReference type="EMBL" id="JACEIQ010000034">
    <property type="protein sequence ID" value="MBA4496426.1"/>
    <property type="molecule type" value="Genomic_DNA"/>
</dbReference>
<dbReference type="AlphaFoldDB" id="A0A7W2A9B0"/>
<evidence type="ECO:0000313" key="2">
    <source>
        <dbReference type="Proteomes" id="UP000535491"/>
    </source>
</evidence>
<dbReference type="InterPro" id="IPR036388">
    <property type="entry name" value="WH-like_DNA-bd_sf"/>
</dbReference>
<sequence>MGRRKWTAEQKMEIVLAGMAPATNISAVCREYGIVQTQYYRWR</sequence>
<protein>
    <submittedName>
        <fullName evidence="1">Transposase</fullName>
    </submittedName>
</protein>
<name>A0A7W2A9B0_9BACL</name>
<proteinExistence type="predicted"/>
<dbReference type="Pfam" id="PF01527">
    <property type="entry name" value="HTH_Tnp_1"/>
    <property type="match status" value="1"/>
</dbReference>
<dbReference type="RefSeq" id="WP_181754835.1">
    <property type="nucleotide sequence ID" value="NZ_JACEIQ010000034.1"/>
</dbReference>
<dbReference type="GO" id="GO:0004803">
    <property type="term" value="F:transposase activity"/>
    <property type="evidence" value="ECO:0007669"/>
    <property type="project" value="InterPro"/>
</dbReference>